<dbReference type="AlphaFoldDB" id="A0A1J5RQG3"/>
<dbReference type="InterPro" id="IPR001279">
    <property type="entry name" value="Metallo-B-lactamas"/>
</dbReference>
<dbReference type="PANTHER" id="PTHR11203">
    <property type="entry name" value="CLEAVAGE AND POLYADENYLATION SPECIFICITY FACTOR FAMILY MEMBER"/>
    <property type="match status" value="1"/>
</dbReference>
<dbReference type="GO" id="GO:0004521">
    <property type="term" value="F:RNA endonuclease activity"/>
    <property type="evidence" value="ECO:0007669"/>
    <property type="project" value="TreeGrafter"/>
</dbReference>
<dbReference type="EMBL" id="MLJW01000191">
    <property type="protein sequence ID" value="OIQ94207.1"/>
    <property type="molecule type" value="Genomic_DNA"/>
</dbReference>
<dbReference type="Gene3D" id="3.60.15.10">
    <property type="entry name" value="Ribonuclease Z/Hydroxyacylglutathione hydrolase-like"/>
    <property type="match status" value="1"/>
</dbReference>
<dbReference type="Pfam" id="PF07521">
    <property type="entry name" value="RMMBL"/>
    <property type="match status" value="1"/>
</dbReference>
<dbReference type="Pfam" id="PF00753">
    <property type="entry name" value="Lactamase_B"/>
    <property type="match status" value="1"/>
</dbReference>
<reference evidence="4" key="1">
    <citation type="submission" date="2016-10" db="EMBL/GenBank/DDBJ databases">
        <title>Sequence of Gallionella enrichment culture.</title>
        <authorList>
            <person name="Poehlein A."/>
            <person name="Muehling M."/>
            <person name="Daniel R."/>
        </authorList>
    </citation>
    <scope>NUCLEOTIDE SEQUENCE</scope>
</reference>
<name>A0A1J5RQG3_9ZZZZ</name>
<dbReference type="Pfam" id="PF10996">
    <property type="entry name" value="Beta-Casp"/>
    <property type="match status" value="1"/>
</dbReference>
<dbReference type="InterPro" id="IPR022712">
    <property type="entry name" value="Beta_Casp"/>
</dbReference>
<dbReference type="InterPro" id="IPR011108">
    <property type="entry name" value="RMMBL"/>
</dbReference>
<feature type="domain" description="Metallo-beta-lactamase" evidence="2">
    <location>
        <begin position="13"/>
        <end position="240"/>
    </location>
</feature>
<keyword evidence="1 4" id="KW-0378">Hydrolase</keyword>
<evidence type="ECO:0000256" key="1">
    <source>
        <dbReference type="ARBA" id="ARBA00022801"/>
    </source>
</evidence>
<feature type="domain" description="Beta-Casp" evidence="3">
    <location>
        <begin position="256"/>
        <end position="382"/>
    </location>
</feature>
<dbReference type="SMART" id="SM00849">
    <property type="entry name" value="Lactamase_B"/>
    <property type="match status" value="1"/>
</dbReference>
<accession>A0A1J5RQG3</accession>
<evidence type="ECO:0000259" key="3">
    <source>
        <dbReference type="SMART" id="SM01027"/>
    </source>
</evidence>
<gene>
    <name evidence="4" type="ORF">GALL_238360</name>
</gene>
<dbReference type="CDD" id="cd16295">
    <property type="entry name" value="TTHA0252-CPSF-like_MBL-fold"/>
    <property type="match status" value="1"/>
</dbReference>
<dbReference type="Gene3D" id="3.40.50.10890">
    <property type="match status" value="1"/>
</dbReference>
<protein>
    <submittedName>
        <fullName evidence="4">Ribonuclease</fullName>
        <ecNumber evidence="4">3.1.-.-</ecNumber>
    </submittedName>
</protein>
<dbReference type="SMART" id="SM01027">
    <property type="entry name" value="Beta-Casp"/>
    <property type="match status" value="1"/>
</dbReference>
<dbReference type="GO" id="GO:0016787">
    <property type="term" value="F:hydrolase activity"/>
    <property type="evidence" value="ECO:0007669"/>
    <property type="project" value="UniProtKB-KW"/>
</dbReference>
<proteinExistence type="predicted"/>
<organism evidence="4">
    <name type="scientific">mine drainage metagenome</name>
    <dbReference type="NCBI Taxonomy" id="410659"/>
    <lineage>
        <taxon>unclassified sequences</taxon>
        <taxon>metagenomes</taxon>
        <taxon>ecological metagenomes</taxon>
    </lineage>
</organism>
<dbReference type="PANTHER" id="PTHR11203:SF37">
    <property type="entry name" value="INTEGRATOR COMPLEX SUBUNIT 11"/>
    <property type="match status" value="1"/>
</dbReference>
<sequence length="463" mass="50787">MKLSFHGADRGVTGSCHLLECAGHRILIDCGLYQGGREISEENAKSFGFDAADIDCVLLTHAHLDHCGRLPLLVKRGFKGEIVTTAASRELARLVMMDAAHLQEEEARRLTHGGERHGKHAQGAAPLYSIMDAFHTMEFFGRAAVYEQPIELFPGVRATFLDAGHILGSASILLELEEPGRRRSVLFSGDLGNAGRPILRDPSTPPRADVVVMETTYGDRLHKPFQPSVAELYEAVTATFKRGGNVVIPSFALERAQELLYFLREGVESAALPRSTQVYLDSPMAISATEIFERHRECYEAETAALFSQGRDPFRLPGLHFTRDTTESIAINRISGGAIIMAGSGMCTGGRIKHHLQNNLNREECSVIFVGYAATGTLARRIIDGAKSVRIYGEETAVRAAIHTINGFSAHADQAELLAWHGRIRSPARTFLVHGEEQVMAKFAERLAGSRVDMPALNQAYEL</sequence>
<dbReference type="EC" id="3.1.-.-" evidence="4"/>
<dbReference type="InterPro" id="IPR050698">
    <property type="entry name" value="MBL"/>
</dbReference>
<dbReference type="SUPFAM" id="SSF56281">
    <property type="entry name" value="Metallo-hydrolase/oxidoreductase"/>
    <property type="match status" value="1"/>
</dbReference>
<dbReference type="InterPro" id="IPR036866">
    <property type="entry name" value="RibonucZ/Hydroxyglut_hydro"/>
</dbReference>
<evidence type="ECO:0000313" key="4">
    <source>
        <dbReference type="EMBL" id="OIQ94207.1"/>
    </source>
</evidence>
<comment type="caution">
    <text evidence="4">The sequence shown here is derived from an EMBL/GenBank/DDBJ whole genome shotgun (WGS) entry which is preliminary data.</text>
</comment>
<evidence type="ECO:0000259" key="2">
    <source>
        <dbReference type="SMART" id="SM00849"/>
    </source>
</evidence>